<dbReference type="Pfam" id="PF02913">
    <property type="entry name" value="FAD-oxidase_C"/>
    <property type="match status" value="1"/>
</dbReference>
<dbReference type="SUPFAM" id="SSF55103">
    <property type="entry name" value="FAD-linked oxidases, C-terminal domain"/>
    <property type="match status" value="1"/>
</dbReference>
<dbReference type="Gene3D" id="3.30.70.2740">
    <property type="match status" value="1"/>
</dbReference>
<name>A0A2I7KC86_9RHOB</name>
<dbReference type="EC" id="1.1.2.4" evidence="7"/>
<evidence type="ECO:0000256" key="5">
    <source>
        <dbReference type="ARBA" id="ARBA00022946"/>
    </source>
</evidence>
<evidence type="ECO:0000256" key="3">
    <source>
        <dbReference type="ARBA" id="ARBA00022630"/>
    </source>
</evidence>
<dbReference type="InterPro" id="IPR016171">
    <property type="entry name" value="Vanillyl_alc_oxidase_C-sub2"/>
</dbReference>
<dbReference type="PROSITE" id="PS51387">
    <property type="entry name" value="FAD_PCMH"/>
    <property type="match status" value="1"/>
</dbReference>
<dbReference type="GO" id="GO:1903457">
    <property type="term" value="P:lactate catabolic process"/>
    <property type="evidence" value="ECO:0007669"/>
    <property type="project" value="TreeGrafter"/>
</dbReference>
<feature type="domain" description="FAD-binding PCMH-type" evidence="8">
    <location>
        <begin position="47"/>
        <end position="224"/>
    </location>
</feature>
<keyword evidence="3" id="KW-0285">Flavoprotein</keyword>
<proteinExistence type="inferred from homology"/>
<dbReference type="Proteomes" id="UP000236447">
    <property type="component" value="Chromosome"/>
</dbReference>
<reference evidence="9 10" key="2">
    <citation type="journal article" date="2017" name="Genome Biol. Evol.">
        <title>Trajectories and Drivers of Genome Evolution in Surface-Associated Marine Phaeobacter.</title>
        <authorList>
            <person name="Freese H.M."/>
            <person name="Sikorski J."/>
            <person name="Bunk B."/>
            <person name="Scheuner C."/>
            <person name="Meier-Kolthoff J.P."/>
            <person name="Sproer C."/>
            <person name="Gram L."/>
            <person name="Overmann J."/>
        </authorList>
    </citation>
    <scope>NUCLEOTIDE SEQUENCE [LARGE SCALE GENOMIC DNA]</scope>
    <source>
        <strain evidence="9 10">P88</strain>
    </source>
</reference>
<evidence type="ECO:0000259" key="8">
    <source>
        <dbReference type="PROSITE" id="PS51387"/>
    </source>
</evidence>
<gene>
    <name evidence="9" type="ORF">PhaeoP88_02866</name>
</gene>
<evidence type="ECO:0000256" key="4">
    <source>
        <dbReference type="ARBA" id="ARBA00022827"/>
    </source>
</evidence>
<dbReference type="GO" id="GO:0008720">
    <property type="term" value="F:D-lactate dehydrogenase (NAD+) activity"/>
    <property type="evidence" value="ECO:0007669"/>
    <property type="project" value="TreeGrafter"/>
</dbReference>
<dbReference type="InterPro" id="IPR004113">
    <property type="entry name" value="FAD-bd_oxidored_4_C"/>
</dbReference>
<dbReference type="InterPro" id="IPR016164">
    <property type="entry name" value="FAD-linked_Oxase-like_C"/>
</dbReference>
<keyword evidence="4" id="KW-0274">FAD</keyword>
<evidence type="ECO:0000256" key="1">
    <source>
        <dbReference type="ARBA" id="ARBA00001974"/>
    </source>
</evidence>
<dbReference type="FunFam" id="3.30.465.10:FF:000016">
    <property type="entry name" value="probable D-lactate dehydrogenase, mitochondrial"/>
    <property type="match status" value="1"/>
</dbReference>
<keyword evidence="5" id="KW-0809">Transit peptide</keyword>
<sequence length="467" mass="50281">MVQATALPRNETGINAVIDVLKQRFGEQLQTGQAIREQHGHTTTWITNQPPDAVVFPTSTDEVADIVRTCADYGVPVIPYGTGTSLEGHVNAPAGGICVDMMRMDKILAIHAEDLDVVVQPGVTREQLNTYLRDQGLFFPIDPGANASLGGMAATRASGTNAVRYGTMKDNVLALEAVMADGGMIRTAQRAKKSSAGYDMTRLLVGSEGTLGLITELTLRLQGIPEAIRSARCAFRSVDDACRAVMMTIQYGIPVSRIELLDEMSVRAANAYSGLDLPEMPLLLLEFHGSEAGVVEQADTFAQIAEEFGGFDIAATSTAEERSKLWQARHDMYWASLQLRPGAKGISTDVCVPISKLAECVSAARSKAEEMDLLAPMVGHVGDGNFHALLLIDMDSAEEREAADAYVGWLNELAISMEGTCTGEHGIGQGKRPYLQQELGETIRYMAAIKAALDPENILNPGKILEI</sequence>
<dbReference type="InterPro" id="IPR016169">
    <property type="entry name" value="FAD-bd_PCMH_sub2"/>
</dbReference>
<dbReference type="Gene3D" id="1.10.45.10">
    <property type="entry name" value="Vanillyl-alcohol Oxidase, Chain A, domain 4"/>
    <property type="match status" value="1"/>
</dbReference>
<dbReference type="PANTHER" id="PTHR11748:SF111">
    <property type="entry name" value="D-LACTATE DEHYDROGENASE, MITOCHONDRIAL-RELATED"/>
    <property type="match status" value="1"/>
</dbReference>
<organism evidence="9 10">
    <name type="scientific">Phaeobacter inhibens</name>
    <dbReference type="NCBI Taxonomy" id="221822"/>
    <lineage>
        <taxon>Bacteria</taxon>
        <taxon>Pseudomonadati</taxon>
        <taxon>Pseudomonadota</taxon>
        <taxon>Alphaproteobacteria</taxon>
        <taxon>Rhodobacterales</taxon>
        <taxon>Roseobacteraceae</taxon>
        <taxon>Phaeobacter</taxon>
    </lineage>
</organism>
<dbReference type="InterPro" id="IPR036318">
    <property type="entry name" value="FAD-bd_PCMH-like_sf"/>
</dbReference>
<dbReference type="PANTHER" id="PTHR11748">
    <property type="entry name" value="D-LACTATE DEHYDROGENASE"/>
    <property type="match status" value="1"/>
</dbReference>
<evidence type="ECO:0000313" key="10">
    <source>
        <dbReference type="Proteomes" id="UP000236447"/>
    </source>
</evidence>
<evidence type="ECO:0000256" key="6">
    <source>
        <dbReference type="ARBA" id="ARBA00023002"/>
    </source>
</evidence>
<accession>A0A2I7KC86</accession>
<dbReference type="Pfam" id="PF01565">
    <property type="entry name" value="FAD_binding_4"/>
    <property type="match status" value="1"/>
</dbReference>
<protein>
    <recommendedName>
        <fullName evidence="7">D-lactate dehydrogenase (cytochrome)</fullName>
        <ecNumber evidence="7">1.1.2.4</ecNumber>
    </recommendedName>
</protein>
<dbReference type="GO" id="GO:0071949">
    <property type="term" value="F:FAD binding"/>
    <property type="evidence" value="ECO:0007669"/>
    <property type="project" value="InterPro"/>
</dbReference>
<comment type="cofactor">
    <cofactor evidence="1">
        <name>FAD</name>
        <dbReference type="ChEBI" id="CHEBI:57692"/>
    </cofactor>
</comment>
<dbReference type="InterPro" id="IPR016166">
    <property type="entry name" value="FAD-bd_PCMH"/>
</dbReference>
<dbReference type="SUPFAM" id="SSF56176">
    <property type="entry name" value="FAD-binding/transporter-associated domain-like"/>
    <property type="match status" value="1"/>
</dbReference>
<dbReference type="AlphaFoldDB" id="A0A2I7KC86"/>
<dbReference type="FunFam" id="1.10.45.10:FF:000001">
    <property type="entry name" value="D-lactate dehydrogenase mitochondrial"/>
    <property type="match status" value="1"/>
</dbReference>
<evidence type="ECO:0000256" key="7">
    <source>
        <dbReference type="ARBA" id="ARBA00038897"/>
    </source>
</evidence>
<dbReference type="FunFam" id="3.30.70.2740:FF:000001">
    <property type="entry name" value="D-lactate dehydrogenase mitochondrial"/>
    <property type="match status" value="1"/>
</dbReference>
<dbReference type="GO" id="GO:0004458">
    <property type="term" value="F:D-lactate dehydrogenase (cytochrome) activity"/>
    <property type="evidence" value="ECO:0007669"/>
    <property type="project" value="UniProtKB-EC"/>
</dbReference>
<dbReference type="RefSeq" id="WP_102883983.1">
    <property type="nucleotide sequence ID" value="NZ_CP010725.1"/>
</dbReference>
<reference evidence="9 10" key="1">
    <citation type="journal article" date="2017" name="Front. Microbiol.">
        <title>Phaeobacter piscinae sp. nov., a species of the Roseobacter group and potential aquaculture probiont.</title>
        <authorList>
            <person name="Sonnenschein E.C."/>
            <person name="Phippen C.B.W."/>
            <person name="Nielsen K.F."/>
            <person name="Mateiu R.V."/>
            <person name="Melchiorsen J."/>
            <person name="Gram L."/>
            <person name="Overmann J."/>
            <person name="Freese H.M."/>
        </authorList>
    </citation>
    <scope>NUCLEOTIDE SEQUENCE [LARGE SCALE GENOMIC DNA]</scope>
    <source>
        <strain evidence="9 10">P88</strain>
    </source>
</reference>
<dbReference type="EMBL" id="CP010725">
    <property type="protein sequence ID" value="AUR00209.1"/>
    <property type="molecule type" value="Genomic_DNA"/>
</dbReference>
<evidence type="ECO:0000256" key="2">
    <source>
        <dbReference type="ARBA" id="ARBA00008000"/>
    </source>
</evidence>
<evidence type="ECO:0000313" key="9">
    <source>
        <dbReference type="EMBL" id="AUR00209.1"/>
    </source>
</evidence>
<dbReference type="InterPro" id="IPR006094">
    <property type="entry name" value="Oxid_FAD_bind_N"/>
</dbReference>
<comment type="similarity">
    <text evidence="2">Belongs to the FAD-binding oxidoreductase/transferase type 4 family.</text>
</comment>
<keyword evidence="6" id="KW-0560">Oxidoreductase</keyword>
<dbReference type="Gene3D" id="3.30.465.10">
    <property type="match status" value="1"/>
</dbReference>